<feature type="compositionally biased region" description="Basic and acidic residues" evidence="1">
    <location>
        <begin position="21"/>
        <end position="41"/>
    </location>
</feature>
<sequence length="100" mass="11104">METVSELEAFCWVSGTQACRESGKQEERGRAPERERERGEDGCPTELAGEGSDRRIVPEQLGLRERERGQPSAQGGHRWSLWMGSGETWSGISDGHVDDS</sequence>
<gene>
    <name evidence="2" type="ORF">PLEPLA_LOCUS1796</name>
</gene>
<proteinExistence type="predicted"/>
<evidence type="ECO:0000256" key="1">
    <source>
        <dbReference type="SAM" id="MobiDB-lite"/>
    </source>
</evidence>
<dbReference type="Proteomes" id="UP001153269">
    <property type="component" value="Unassembled WGS sequence"/>
</dbReference>
<accession>A0A9N7Y692</accession>
<name>A0A9N7Y692_PLEPL</name>
<organism evidence="2 3">
    <name type="scientific">Pleuronectes platessa</name>
    <name type="common">European plaice</name>
    <dbReference type="NCBI Taxonomy" id="8262"/>
    <lineage>
        <taxon>Eukaryota</taxon>
        <taxon>Metazoa</taxon>
        <taxon>Chordata</taxon>
        <taxon>Craniata</taxon>
        <taxon>Vertebrata</taxon>
        <taxon>Euteleostomi</taxon>
        <taxon>Actinopterygii</taxon>
        <taxon>Neopterygii</taxon>
        <taxon>Teleostei</taxon>
        <taxon>Neoteleostei</taxon>
        <taxon>Acanthomorphata</taxon>
        <taxon>Carangaria</taxon>
        <taxon>Pleuronectiformes</taxon>
        <taxon>Pleuronectoidei</taxon>
        <taxon>Pleuronectidae</taxon>
        <taxon>Pleuronectes</taxon>
    </lineage>
</organism>
<evidence type="ECO:0000313" key="3">
    <source>
        <dbReference type="Proteomes" id="UP001153269"/>
    </source>
</evidence>
<feature type="region of interest" description="Disordered" evidence="1">
    <location>
        <begin position="18"/>
        <end position="100"/>
    </location>
</feature>
<comment type="caution">
    <text evidence="2">The sequence shown here is derived from an EMBL/GenBank/DDBJ whole genome shotgun (WGS) entry which is preliminary data.</text>
</comment>
<keyword evidence="3" id="KW-1185">Reference proteome</keyword>
<dbReference type="EMBL" id="CADEAL010000088">
    <property type="protein sequence ID" value="CAB1414092.1"/>
    <property type="molecule type" value="Genomic_DNA"/>
</dbReference>
<feature type="compositionally biased region" description="Basic and acidic residues" evidence="1">
    <location>
        <begin position="51"/>
        <end position="69"/>
    </location>
</feature>
<evidence type="ECO:0000313" key="2">
    <source>
        <dbReference type="EMBL" id="CAB1414092.1"/>
    </source>
</evidence>
<dbReference type="AlphaFoldDB" id="A0A9N7Y692"/>
<reference evidence="2" key="1">
    <citation type="submission" date="2020-03" db="EMBL/GenBank/DDBJ databases">
        <authorList>
            <person name="Weist P."/>
        </authorList>
    </citation>
    <scope>NUCLEOTIDE SEQUENCE</scope>
</reference>
<protein>
    <submittedName>
        <fullName evidence="2">Uncharacterized protein</fullName>
    </submittedName>
</protein>